<dbReference type="GO" id="GO:0071555">
    <property type="term" value="P:cell wall organization"/>
    <property type="evidence" value="ECO:0007669"/>
    <property type="project" value="TreeGrafter"/>
</dbReference>
<dbReference type="OrthoDB" id="9770103at2"/>
<organism evidence="5 6">
    <name type="scientific">Dethiosulfovibrio salsuginis</name>
    <dbReference type="NCBI Taxonomy" id="561720"/>
    <lineage>
        <taxon>Bacteria</taxon>
        <taxon>Thermotogati</taxon>
        <taxon>Synergistota</taxon>
        <taxon>Synergistia</taxon>
        <taxon>Synergistales</taxon>
        <taxon>Dethiosulfovibrionaceae</taxon>
        <taxon>Dethiosulfovibrio</taxon>
    </lineage>
</organism>
<dbReference type="SUPFAM" id="SSF56519">
    <property type="entry name" value="Penicillin binding protein dimerisation domain"/>
    <property type="match status" value="1"/>
</dbReference>
<keyword evidence="5" id="KW-0131">Cell cycle</keyword>
<comment type="subcellular location">
    <subcellularLocation>
        <location evidence="1">Membrane</location>
    </subcellularLocation>
</comment>
<protein>
    <submittedName>
        <fullName evidence="5">Cell division protein FtsI (Penicillin-binding protein 3)/stage V sporulation protein D (Sporulation-specific penicillin-binding protein)</fullName>
    </submittedName>
</protein>
<sequence length="542" mass="59909">MTGKKHLPWFLIFLILLLFIFRACSLQLYPDLRVLDRLGLQSTSVVQSSPMRGPILDKKGEPLAVSVPVTSLYVDPKEWDKGDIDKIAKYLPKDRLESLKKLQGGRFFWLLRQLDSPKAKEILDLGLEGVHGLTESKRIYPSGSLLSHVLGFCDIDGVGLAGLEMVWNDALFVPSERRVAPRIKQSPQSIADGGIVRLTIDRRIQFIVEKHLSKVAKEEKANWAAAICVESFSGNIAAMASWPTFDGNARESMTKEENMVNNCVSRVYEPGSTFKPIVIAMGLQSGLISRNSRFMDRGRLKVADGWISNSHGVGKGDIDLSQVLIYSSNVAMALIGMKWNPYEAHKDLETWGFGSKSGIELNGEETGLLLPPERWYGVIPANVAIGQGIAVTPLQLTMAFNSVVAGGALLRPHLVEEVTDHRGNPIYRSQREVVRELISPFYVNWFRKTMREVVTDGTGKRAEVGAVKVGGKTGTAQVAVKGKYVKERMVGSFIGFWPYDAPKYTMLVVIGEPGGGRYYGGELAAPLFRSIVEDIERLQSGE</sequence>
<dbReference type="InterPro" id="IPR036138">
    <property type="entry name" value="PBP_dimer_sf"/>
</dbReference>
<dbReference type="InterPro" id="IPR012338">
    <property type="entry name" value="Beta-lactam/transpept-like"/>
</dbReference>
<evidence type="ECO:0000259" key="3">
    <source>
        <dbReference type="Pfam" id="PF00905"/>
    </source>
</evidence>
<gene>
    <name evidence="5" type="ORF">SAMN06275492_101168</name>
</gene>
<dbReference type="AlphaFoldDB" id="A0A1X7I7F9"/>
<dbReference type="InterPro" id="IPR005311">
    <property type="entry name" value="PBP_dimer"/>
</dbReference>
<name>A0A1X7I7F9_9BACT</name>
<accession>A0A1X7I7F9</accession>
<keyword evidence="5" id="KW-0132">Cell division</keyword>
<evidence type="ECO:0000259" key="4">
    <source>
        <dbReference type="Pfam" id="PF03717"/>
    </source>
</evidence>
<feature type="domain" description="Penicillin-binding protein transpeptidase" evidence="3">
    <location>
        <begin position="226"/>
        <end position="533"/>
    </location>
</feature>
<dbReference type="Gene3D" id="3.90.1310.10">
    <property type="entry name" value="Penicillin-binding protein 2a (Domain 2)"/>
    <property type="match status" value="1"/>
</dbReference>
<dbReference type="Pfam" id="PF00905">
    <property type="entry name" value="Transpeptidase"/>
    <property type="match status" value="1"/>
</dbReference>
<evidence type="ECO:0000313" key="5">
    <source>
        <dbReference type="EMBL" id="SMG10012.1"/>
    </source>
</evidence>
<keyword evidence="6" id="KW-1185">Reference proteome</keyword>
<dbReference type="Gene3D" id="3.30.450.330">
    <property type="match status" value="1"/>
</dbReference>
<evidence type="ECO:0000313" key="6">
    <source>
        <dbReference type="Proteomes" id="UP000193355"/>
    </source>
</evidence>
<dbReference type="GO" id="GO:0005886">
    <property type="term" value="C:plasma membrane"/>
    <property type="evidence" value="ECO:0007669"/>
    <property type="project" value="TreeGrafter"/>
</dbReference>
<dbReference type="RefSeq" id="WP_085543456.1">
    <property type="nucleotide sequence ID" value="NZ_FXBB01000001.1"/>
</dbReference>
<dbReference type="Gene3D" id="3.40.710.10">
    <property type="entry name" value="DD-peptidase/beta-lactamase superfamily"/>
    <property type="match status" value="1"/>
</dbReference>
<reference evidence="6" key="1">
    <citation type="submission" date="2017-04" db="EMBL/GenBank/DDBJ databases">
        <authorList>
            <person name="Varghese N."/>
            <person name="Submissions S."/>
        </authorList>
    </citation>
    <scope>NUCLEOTIDE SEQUENCE [LARGE SCALE GENOMIC DNA]</scope>
    <source>
        <strain evidence="6">USBA 82</strain>
    </source>
</reference>
<dbReference type="PANTHER" id="PTHR30627:SF1">
    <property type="entry name" value="PEPTIDOGLYCAN D,D-TRANSPEPTIDASE FTSI"/>
    <property type="match status" value="1"/>
</dbReference>
<dbReference type="Proteomes" id="UP000193355">
    <property type="component" value="Unassembled WGS sequence"/>
</dbReference>
<proteinExistence type="predicted"/>
<dbReference type="STRING" id="561720.SAMN06275492_101168"/>
<dbReference type="SUPFAM" id="SSF56601">
    <property type="entry name" value="beta-lactamase/transpeptidase-like"/>
    <property type="match status" value="1"/>
</dbReference>
<keyword evidence="2" id="KW-0472">Membrane</keyword>
<dbReference type="PANTHER" id="PTHR30627">
    <property type="entry name" value="PEPTIDOGLYCAN D,D-TRANSPEPTIDASE"/>
    <property type="match status" value="1"/>
</dbReference>
<dbReference type="GO" id="GO:0051301">
    <property type="term" value="P:cell division"/>
    <property type="evidence" value="ECO:0007669"/>
    <property type="project" value="UniProtKB-KW"/>
</dbReference>
<feature type="domain" description="Penicillin-binding protein dimerisation" evidence="4">
    <location>
        <begin position="49"/>
        <end position="151"/>
    </location>
</feature>
<evidence type="ECO:0000256" key="1">
    <source>
        <dbReference type="ARBA" id="ARBA00004370"/>
    </source>
</evidence>
<dbReference type="EMBL" id="FXBB01000001">
    <property type="protein sequence ID" value="SMG10012.1"/>
    <property type="molecule type" value="Genomic_DNA"/>
</dbReference>
<dbReference type="InterPro" id="IPR050515">
    <property type="entry name" value="Beta-lactam/transpept"/>
</dbReference>
<evidence type="ECO:0000256" key="2">
    <source>
        <dbReference type="ARBA" id="ARBA00023136"/>
    </source>
</evidence>
<dbReference type="Pfam" id="PF03717">
    <property type="entry name" value="PBP_dimer"/>
    <property type="match status" value="1"/>
</dbReference>
<dbReference type="InterPro" id="IPR001460">
    <property type="entry name" value="PCN-bd_Tpept"/>
</dbReference>
<dbReference type="GO" id="GO:0008658">
    <property type="term" value="F:penicillin binding"/>
    <property type="evidence" value="ECO:0007669"/>
    <property type="project" value="InterPro"/>
</dbReference>